<evidence type="ECO:0000313" key="1">
    <source>
        <dbReference type="EMBL" id="DAF49597.1"/>
    </source>
</evidence>
<dbReference type="InterPro" id="IPR053735">
    <property type="entry name" value="Type_III_TA_endoRNase"/>
</dbReference>
<protein>
    <submittedName>
        <fullName evidence="1">Toxin ToxN, type III toxin-antitoxin system</fullName>
    </submittedName>
</protein>
<dbReference type="GO" id="GO:0003723">
    <property type="term" value="F:RNA binding"/>
    <property type="evidence" value="ECO:0007669"/>
    <property type="project" value="InterPro"/>
</dbReference>
<dbReference type="InterPro" id="IPR025911">
    <property type="entry name" value="ToxN/AbiQ_toxin"/>
</dbReference>
<organism evidence="1">
    <name type="scientific">Myoviridae sp. ctuev19</name>
    <dbReference type="NCBI Taxonomy" id="2827716"/>
    <lineage>
        <taxon>Viruses</taxon>
        <taxon>Duplodnaviria</taxon>
        <taxon>Heunggongvirae</taxon>
        <taxon>Uroviricota</taxon>
        <taxon>Caudoviricetes</taxon>
    </lineage>
</organism>
<dbReference type="Pfam" id="PF13958">
    <property type="entry name" value="ToxN_toxin"/>
    <property type="match status" value="1"/>
</dbReference>
<dbReference type="Gene3D" id="3.10.129.130">
    <property type="match status" value="1"/>
</dbReference>
<accession>A0A8S5SF11</accession>
<dbReference type="GO" id="GO:0004521">
    <property type="term" value="F:RNA endonuclease activity"/>
    <property type="evidence" value="ECO:0007669"/>
    <property type="project" value="InterPro"/>
</dbReference>
<sequence length="174" mass="20231">MQSFRLYHINEHYVSYLHSIDSKVQFNKGQRRPYVGIVLSINGVDYYVPLESPKPNHENIKSGGPVLKLDGGTLGIMGFNNMIPVIPSCLIDFDIQTISDQKYKMLLINQLNFCEKNKDVILRRAETTYQKATEKKIPLYKKICCDFQKLERKCRKYDPEYFAKKTSVKVSIKK</sequence>
<proteinExistence type="predicted"/>
<dbReference type="EMBL" id="BK032585">
    <property type="protein sequence ID" value="DAF49597.1"/>
    <property type="molecule type" value="Genomic_DNA"/>
</dbReference>
<name>A0A8S5SF11_9CAUD</name>
<reference evidence="1" key="1">
    <citation type="journal article" date="2021" name="Proc. Natl. Acad. Sci. U.S.A.">
        <title>A Catalog of Tens of Thousands of Viruses from Human Metagenomes Reveals Hidden Associations with Chronic Diseases.</title>
        <authorList>
            <person name="Tisza M.J."/>
            <person name="Buck C.B."/>
        </authorList>
    </citation>
    <scope>NUCLEOTIDE SEQUENCE</scope>
    <source>
        <strain evidence="1">Ctuev19</strain>
    </source>
</reference>